<evidence type="ECO:0000313" key="3">
    <source>
        <dbReference type="EMBL" id="TQB70282.1"/>
    </source>
</evidence>
<dbReference type="EMBL" id="VIFY01000114">
    <property type="protein sequence ID" value="TQB70282.1"/>
    <property type="molecule type" value="Genomic_DNA"/>
</dbReference>
<keyword evidence="4" id="KW-1185">Reference proteome</keyword>
<dbReference type="OrthoDB" id="4843554at2759"/>
<sequence>MNLSKLLYLSALLLASLAAAAEIDSDDVPSQCQEVCAPVVSLAASCDAQYDDDDRGEKNCICSDSTSATNIPLCASCISQFSHDRDDNDANDLVRDCSFTTTSYNPTSTSSATGTSTITVSSSSTSTSSSQTSTRGNVVTTTVTATSSATENAVGMVPEPGVGLLGSVVLGLFVFLGI</sequence>
<feature type="chain" id="PRO_5021275397" description="Extracellular membrane protein CFEM domain-containing protein" evidence="2">
    <location>
        <begin position="21"/>
        <end position="178"/>
    </location>
</feature>
<comment type="caution">
    <text evidence="3">The sequence shown here is derived from an EMBL/GenBank/DDBJ whole genome shotgun (WGS) entry which is preliminary data.</text>
</comment>
<evidence type="ECO:0000256" key="1">
    <source>
        <dbReference type="SAM" id="MobiDB-lite"/>
    </source>
</evidence>
<keyword evidence="2" id="KW-0732">Signal</keyword>
<dbReference type="STRING" id="5098.A0A507QT53"/>
<evidence type="ECO:0000256" key="2">
    <source>
        <dbReference type="SAM" id="SignalP"/>
    </source>
</evidence>
<gene>
    <name evidence="3" type="ORF">MPDQ_000691</name>
</gene>
<proteinExistence type="predicted"/>
<accession>A0A507QT53</accession>
<protein>
    <recommendedName>
        <fullName evidence="5">Extracellular membrane protein CFEM domain-containing protein</fullName>
    </recommendedName>
</protein>
<feature type="signal peptide" evidence="2">
    <location>
        <begin position="1"/>
        <end position="20"/>
    </location>
</feature>
<dbReference type="AlphaFoldDB" id="A0A507QT53"/>
<reference evidence="3 4" key="1">
    <citation type="submission" date="2019-06" db="EMBL/GenBank/DDBJ databases">
        <title>Wine fermentation using esterase from Monascus purpureus.</title>
        <authorList>
            <person name="Geng C."/>
            <person name="Zhang Y."/>
        </authorList>
    </citation>
    <scope>NUCLEOTIDE SEQUENCE [LARGE SCALE GENOMIC DNA]</scope>
    <source>
        <strain evidence="3">HQ1</strain>
    </source>
</reference>
<organism evidence="3 4">
    <name type="scientific">Monascus purpureus</name>
    <name type="common">Red mold</name>
    <name type="synonym">Monascus anka</name>
    <dbReference type="NCBI Taxonomy" id="5098"/>
    <lineage>
        <taxon>Eukaryota</taxon>
        <taxon>Fungi</taxon>
        <taxon>Dikarya</taxon>
        <taxon>Ascomycota</taxon>
        <taxon>Pezizomycotina</taxon>
        <taxon>Eurotiomycetes</taxon>
        <taxon>Eurotiomycetidae</taxon>
        <taxon>Eurotiales</taxon>
        <taxon>Aspergillaceae</taxon>
        <taxon>Monascus</taxon>
    </lineage>
</organism>
<dbReference type="Proteomes" id="UP000319663">
    <property type="component" value="Unassembled WGS sequence"/>
</dbReference>
<name>A0A507QT53_MONPU</name>
<evidence type="ECO:0000313" key="4">
    <source>
        <dbReference type="Proteomes" id="UP000319663"/>
    </source>
</evidence>
<feature type="region of interest" description="Disordered" evidence="1">
    <location>
        <begin position="105"/>
        <end position="138"/>
    </location>
</feature>
<evidence type="ECO:0008006" key="5">
    <source>
        <dbReference type="Google" id="ProtNLM"/>
    </source>
</evidence>